<feature type="compositionally biased region" description="Low complexity" evidence="1">
    <location>
        <begin position="95"/>
        <end position="120"/>
    </location>
</feature>
<feature type="region of interest" description="Disordered" evidence="1">
    <location>
        <begin position="1"/>
        <end position="24"/>
    </location>
</feature>
<feature type="domain" description="LytR/CpsA/Psr regulator C-terminal" evidence="3">
    <location>
        <begin position="146"/>
        <end position="229"/>
    </location>
</feature>
<keyword evidence="2" id="KW-0812">Transmembrane</keyword>
<feature type="compositionally biased region" description="Polar residues" evidence="1">
    <location>
        <begin position="65"/>
        <end position="75"/>
    </location>
</feature>
<dbReference type="Proteomes" id="UP001500974">
    <property type="component" value="Unassembled WGS sequence"/>
</dbReference>
<sequence>MTQYPRDEFDQVPESAARQGVHRERIVPPRSSGLALKVVAGVLVLAVGLAAYFLFPRLGLGQASDVTPGSTSSAPMPSITAEGAAGEPSEDASESAESTESVSPSAAPTPGEESTAGSEPTTEEEPTAEATDSPSEAAAVVDITQPVAVLNATAVSGLASTAAGRLQADGWNVTQIGNWSGQQLQGSIVLYNAEEQRPTAEALAGALGIGAVQGNAGFGDITVVVGPGFQ</sequence>
<evidence type="ECO:0000313" key="4">
    <source>
        <dbReference type="EMBL" id="GAA2177595.1"/>
    </source>
</evidence>
<dbReference type="RefSeq" id="WP_346028720.1">
    <property type="nucleotide sequence ID" value="NZ_BAAAON010000003.1"/>
</dbReference>
<organism evidence="4 5">
    <name type="scientific">Arthrobacter parietis</name>
    <dbReference type="NCBI Taxonomy" id="271434"/>
    <lineage>
        <taxon>Bacteria</taxon>
        <taxon>Bacillati</taxon>
        <taxon>Actinomycetota</taxon>
        <taxon>Actinomycetes</taxon>
        <taxon>Micrococcales</taxon>
        <taxon>Micrococcaceae</taxon>
        <taxon>Arthrobacter</taxon>
    </lineage>
</organism>
<dbReference type="Pfam" id="PF13399">
    <property type="entry name" value="LytR_C"/>
    <property type="match status" value="1"/>
</dbReference>
<dbReference type="EMBL" id="BAAAON010000003">
    <property type="protein sequence ID" value="GAA2177595.1"/>
    <property type="molecule type" value="Genomic_DNA"/>
</dbReference>
<gene>
    <name evidence="4" type="ORF">GCM10009784_28900</name>
</gene>
<protein>
    <recommendedName>
        <fullName evidence="3">LytR/CpsA/Psr regulator C-terminal domain-containing protein</fullName>
    </recommendedName>
</protein>
<keyword evidence="2" id="KW-1133">Transmembrane helix</keyword>
<keyword evidence="5" id="KW-1185">Reference proteome</keyword>
<dbReference type="InterPro" id="IPR027381">
    <property type="entry name" value="LytR/CpsA/Psr_C"/>
</dbReference>
<evidence type="ECO:0000256" key="1">
    <source>
        <dbReference type="SAM" id="MobiDB-lite"/>
    </source>
</evidence>
<keyword evidence="2" id="KW-0472">Membrane</keyword>
<proteinExistence type="predicted"/>
<evidence type="ECO:0000259" key="3">
    <source>
        <dbReference type="Pfam" id="PF13399"/>
    </source>
</evidence>
<evidence type="ECO:0000256" key="2">
    <source>
        <dbReference type="SAM" id="Phobius"/>
    </source>
</evidence>
<evidence type="ECO:0000313" key="5">
    <source>
        <dbReference type="Proteomes" id="UP001500974"/>
    </source>
</evidence>
<comment type="caution">
    <text evidence="4">The sequence shown here is derived from an EMBL/GenBank/DDBJ whole genome shotgun (WGS) entry which is preliminary data.</text>
</comment>
<reference evidence="4 5" key="1">
    <citation type="journal article" date="2019" name="Int. J. Syst. Evol. Microbiol.">
        <title>The Global Catalogue of Microorganisms (GCM) 10K type strain sequencing project: providing services to taxonomists for standard genome sequencing and annotation.</title>
        <authorList>
            <consortium name="The Broad Institute Genomics Platform"/>
            <consortium name="The Broad Institute Genome Sequencing Center for Infectious Disease"/>
            <person name="Wu L."/>
            <person name="Ma J."/>
        </authorList>
    </citation>
    <scope>NUCLEOTIDE SEQUENCE [LARGE SCALE GENOMIC DNA]</scope>
    <source>
        <strain evidence="4 5">JCM 14917</strain>
    </source>
</reference>
<accession>A0ABN3B116</accession>
<name>A0ABN3B116_9MICC</name>
<feature type="region of interest" description="Disordered" evidence="1">
    <location>
        <begin position="65"/>
        <end position="136"/>
    </location>
</feature>
<dbReference type="Gene3D" id="3.30.70.2390">
    <property type="match status" value="1"/>
</dbReference>
<feature type="transmembrane region" description="Helical" evidence="2">
    <location>
        <begin position="34"/>
        <end position="55"/>
    </location>
</feature>